<proteinExistence type="predicted"/>
<comment type="subunit">
    <text evidence="2">Monomer.</text>
</comment>
<dbReference type="GO" id="GO:0030246">
    <property type="term" value="F:carbohydrate binding"/>
    <property type="evidence" value="ECO:0007669"/>
    <property type="project" value="InterPro"/>
</dbReference>
<dbReference type="Gene3D" id="1.20.1610.10">
    <property type="entry name" value="alpha-1,2-mannosidases domains"/>
    <property type="match status" value="1"/>
</dbReference>
<dbReference type="SUPFAM" id="SSF48208">
    <property type="entry name" value="Six-hairpin glycosidases"/>
    <property type="match status" value="1"/>
</dbReference>
<evidence type="ECO:0000256" key="3">
    <source>
        <dbReference type="ARBA" id="ARBA00022837"/>
    </source>
</evidence>
<accession>A0A238VIB8</accession>
<evidence type="ECO:0000256" key="1">
    <source>
        <dbReference type="ARBA" id="ARBA00001913"/>
    </source>
</evidence>
<dbReference type="GO" id="GO:0005829">
    <property type="term" value="C:cytosol"/>
    <property type="evidence" value="ECO:0007669"/>
    <property type="project" value="TreeGrafter"/>
</dbReference>
<keyword evidence="3" id="KW-0106">Calcium</keyword>
<dbReference type="PROSITE" id="PS50022">
    <property type="entry name" value="FA58C_3"/>
    <property type="match status" value="1"/>
</dbReference>
<dbReference type="InterPro" id="IPR050883">
    <property type="entry name" value="PNGase"/>
</dbReference>
<dbReference type="SUPFAM" id="SSF49785">
    <property type="entry name" value="Galactose-binding domain-like"/>
    <property type="match status" value="1"/>
</dbReference>
<dbReference type="OrthoDB" id="9804511at2"/>
<dbReference type="Pfam" id="PF00754">
    <property type="entry name" value="F5_F8_type_C"/>
    <property type="match status" value="1"/>
</dbReference>
<dbReference type="PANTHER" id="PTHR12143">
    <property type="entry name" value="PEPTIDE N-GLYCANASE PNGASE -RELATED"/>
    <property type="match status" value="1"/>
</dbReference>
<dbReference type="EMBL" id="FZNX01000001">
    <property type="protein sequence ID" value="SNR34130.1"/>
    <property type="molecule type" value="Genomic_DNA"/>
</dbReference>
<dbReference type="PANTHER" id="PTHR12143:SF39">
    <property type="entry name" value="SECRETED PROTEIN"/>
    <property type="match status" value="1"/>
</dbReference>
<dbReference type="FunFam" id="3.30.2080.10:FF:000001">
    <property type="entry name" value="Alpha-1,2-mannosidase subfamily"/>
    <property type="match status" value="1"/>
</dbReference>
<dbReference type="Gene3D" id="2.70.98.10">
    <property type="match status" value="1"/>
</dbReference>
<dbReference type="InterPro" id="IPR000421">
    <property type="entry name" value="FA58C"/>
</dbReference>
<name>A0A238VIB8_9FLAO</name>
<dbReference type="GO" id="GO:0000224">
    <property type="term" value="F:peptide-N4-(N-acetyl-beta-glucosaminyl)asparagine amidase activity"/>
    <property type="evidence" value="ECO:0007669"/>
    <property type="project" value="TreeGrafter"/>
</dbReference>
<dbReference type="InterPro" id="IPR041371">
    <property type="entry name" value="GH92_N"/>
</dbReference>
<dbReference type="GO" id="GO:0005975">
    <property type="term" value="P:carbohydrate metabolic process"/>
    <property type="evidence" value="ECO:0007669"/>
    <property type="project" value="InterPro"/>
</dbReference>
<feature type="domain" description="F5/8 type C" evidence="4">
    <location>
        <begin position="815"/>
        <end position="948"/>
    </location>
</feature>
<dbReference type="AlphaFoldDB" id="A0A238VIB8"/>
<dbReference type="InterPro" id="IPR008928">
    <property type="entry name" value="6-hairpin_glycosidase_sf"/>
</dbReference>
<dbReference type="InterPro" id="IPR005887">
    <property type="entry name" value="GH92_a_mannosidase_put"/>
</dbReference>
<evidence type="ECO:0000313" key="6">
    <source>
        <dbReference type="Proteomes" id="UP000198412"/>
    </source>
</evidence>
<dbReference type="GO" id="GO:0006516">
    <property type="term" value="P:glycoprotein catabolic process"/>
    <property type="evidence" value="ECO:0007669"/>
    <property type="project" value="TreeGrafter"/>
</dbReference>
<dbReference type="InterPro" id="IPR008979">
    <property type="entry name" value="Galactose-bd-like_sf"/>
</dbReference>
<dbReference type="NCBIfam" id="TIGR01180">
    <property type="entry name" value="aman2_put"/>
    <property type="match status" value="1"/>
</dbReference>
<dbReference type="Gene3D" id="2.60.120.260">
    <property type="entry name" value="Galactose-binding domain-like"/>
    <property type="match status" value="1"/>
</dbReference>
<dbReference type="RefSeq" id="WP_089376886.1">
    <property type="nucleotide sequence ID" value="NZ_FZNX01000001.1"/>
</dbReference>
<evidence type="ECO:0000256" key="2">
    <source>
        <dbReference type="ARBA" id="ARBA00011245"/>
    </source>
</evidence>
<evidence type="ECO:0000259" key="4">
    <source>
        <dbReference type="PROSITE" id="PS50022"/>
    </source>
</evidence>
<gene>
    <name evidence="5" type="ORF">SAMN04488111_0552</name>
</gene>
<dbReference type="InterPro" id="IPR014718">
    <property type="entry name" value="GH-type_carb-bd"/>
</dbReference>
<dbReference type="Pfam" id="PF17678">
    <property type="entry name" value="Glyco_hydro_92N"/>
    <property type="match status" value="1"/>
</dbReference>
<dbReference type="Proteomes" id="UP000198412">
    <property type="component" value="Unassembled WGS sequence"/>
</dbReference>
<dbReference type="FunFam" id="1.20.1050.60:FF:000001">
    <property type="entry name" value="Putative alpha-1,2-mannosidase"/>
    <property type="match status" value="1"/>
</dbReference>
<protein>
    <submittedName>
        <fullName evidence="5">Alpha-1,2-mannosidase, putative</fullName>
    </submittedName>
</protein>
<evidence type="ECO:0000313" key="5">
    <source>
        <dbReference type="EMBL" id="SNR34130.1"/>
    </source>
</evidence>
<organism evidence="5 6">
    <name type="scientific">Lutibacter flavus</name>
    <dbReference type="NCBI Taxonomy" id="691689"/>
    <lineage>
        <taxon>Bacteria</taxon>
        <taxon>Pseudomonadati</taxon>
        <taxon>Bacteroidota</taxon>
        <taxon>Flavobacteriia</taxon>
        <taxon>Flavobacteriales</taxon>
        <taxon>Flavobacteriaceae</taxon>
        <taxon>Lutibacter</taxon>
    </lineage>
</organism>
<sequence>MKLKGIYFICSFVIFTFCTQKQTISFSSKQAYELVNPFIGTGGHGHTFPGATMPFGMVQLSPDTRLDGWDGCSGYHNTDSIIFGFSHTHLSGTGISDYGDILLMPFNYDKNITLSKVEEQKIIPSKFKKETETAHPGYYKVHLEKPNVDVELTATTRVGIHNYTFNKKENNKILLDLNHRDRVLNFEINIENNKTISGFRQSKAWADNQHVYFYMEFSEEFSASNPLDNKAKKAALYKILSFKNSVKNLVVKVGISAVSIEGAQANLKAEATNWDFNSYKTNAKEVWTKALNKIEVKSADEEKLSVFYSALYHTMIAPNTFSDEDGNYIGMDQKIHRDTLNTTYTVFSLWDTFRAAHPLYTIIEQQKTNDFINTFLKQYDQGGRLPVWELSSNETECMIGYHSVSVITDAFNKGITNFDTKKALEAMIYGANLNHFGLESYKKHGYIRAGDEPESVSKTLEYAYDDWCIAQFAKANGNAKIYNEFIQRAQFYKNSFDPTSKFMRARLNGGWFKPFDPSEVNFNYTEANSWQYSLFAPQDISGLINLFGGKENFEKRLDDLFTVSSETSGRHQADITGLIGQYAHGNEPSHHMAYLYNFIGKPWKTQERVKQIIDEQYWNAPDGLSGNEDCGQMSAWFVLSASGFYAVTPGLNYYVIGAPTFNEVIYNLENGNSFKILAENLSNENKYIQSATLNSENYTKSYLLHNDLMNGGELIFKMGNKPSKDFGVGPENIPVSEIAENLIIPVPFIDSEKKTFTKQLEVSISSNCKDCELKYFIGKSENPTWLNYSKPLLLTETSTITAIAIDNSGNQSVPVFSEFLKIKPGRSLKLNSTYANQYSAEGDGALIDMLKGSNNFRTGFWQGFQGQNVEAIVDLGKIEPVSTISTGFLQDNRSWVWFPKEVDYYSSIDGVNFTKIKNLKNDFSIKQEGSFIKEFGFKTSIKARYIKMIAKNFGVCPEWHLGAGGNSWIFIDEISID</sequence>
<dbReference type="InterPro" id="IPR012939">
    <property type="entry name" value="Glyco_hydro_92"/>
</dbReference>
<comment type="cofactor">
    <cofactor evidence="1">
        <name>Ca(2+)</name>
        <dbReference type="ChEBI" id="CHEBI:29108"/>
    </cofactor>
</comment>
<dbReference type="Pfam" id="PF07971">
    <property type="entry name" value="Glyco_hydro_92"/>
    <property type="match status" value="1"/>
</dbReference>
<dbReference type="Gene3D" id="1.20.1050.60">
    <property type="entry name" value="alpha-1,2-mannosidase"/>
    <property type="match status" value="1"/>
</dbReference>
<reference evidence="6" key="1">
    <citation type="submission" date="2017-06" db="EMBL/GenBank/DDBJ databases">
        <authorList>
            <person name="Varghese N."/>
            <person name="Submissions S."/>
        </authorList>
    </citation>
    <scope>NUCLEOTIDE SEQUENCE [LARGE SCALE GENOMIC DNA]</scope>
    <source>
        <strain evidence="6">DSM 27993</strain>
    </source>
</reference>
<keyword evidence="6" id="KW-1185">Reference proteome</keyword>
<dbReference type="Gene3D" id="3.30.2080.10">
    <property type="entry name" value="GH92 mannosidase domain"/>
    <property type="match status" value="1"/>
</dbReference>